<keyword evidence="11" id="KW-1185">Reference proteome</keyword>
<keyword evidence="4 9" id="KW-0812">Transmembrane</keyword>
<name>A0A1H8JB88_9RHOB</name>
<organism evidence="10 11">
    <name type="scientific">Loktanella fryxellensis</name>
    <dbReference type="NCBI Taxonomy" id="245187"/>
    <lineage>
        <taxon>Bacteria</taxon>
        <taxon>Pseudomonadati</taxon>
        <taxon>Pseudomonadota</taxon>
        <taxon>Alphaproteobacteria</taxon>
        <taxon>Rhodobacterales</taxon>
        <taxon>Roseobacteraceae</taxon>
        <taxon>Loktanella</taxon>
    </lineage>
</organism>
<keyword evidence="8 9" id="KW-0472">Membrane</keyword>
<dbReference type="PANTHER" id="PTHR30607">
    <property type="entry name" value="POTASSIUM-TRANSPORTING ATPASE A CHAIN"/>
    <property type="match status" value="1"/>
</dbReference>
<evidence type="ECO:0000256" key="1">
    <source>
        <dbReference type="ARBA" id="ARBA00022448"/>
    </source>
</evidence>
<keyword evidence="7" id="KW-0406">Ion transport</keyword>
<evidence type="ECO:0000256" key="4">
    <source>
        <dbReference type="ARBA" id="ARBA00022692"/>
    </source>
</evidence>
<evidence type="ECO:0000313" key="10">
    <source>
        <dbReference type="EMBL" id="SEN77685.1"/>
    </source>
</evidence>
<feature type="transmembrane region" description="Helical" evidence="9">
    <location>
        <begin position="27"/>
        <end position="45"/>
    </location>
</feature>
<accession>A0A1H8JB88</accession>
<evidence type="ECO:0000256" key="9">
    <source>
        <dbReference type="SAM" id="Phobius"/>
    </source>
</evidence>
<dbReference type="AlphaFoldDB" id="A0A1H8JB88"/>
<sequence>MHDSLNPLTGLVRMAGMWLNATFGGDGVGMVNMFLYIVIAVFVAGMMVGRTPEYLGHRIEAKGVRLAVLPLFAPAVLILGGIALFAATGQGTV</sequence>
<feature type="transmembrane region" description="Helical" evidence="9">
    <location>
        <begin position="66"/>
        <end position="87"/>
    </location>
</feature>
<evidence type="ECO:0000313" key="11">
    <source>
        <dbReference type="Proteomes" id="UP000199585"/>
    </source>
</evidence>
<evidence type="ECO:0000256" key="8">
    <source>
        <dbReference type="ARBA" id="ARBA00023136"/>
    </source>
</evidence>
<keyword evidence="3" id="KW-0633">Potassium transport</keyword>
<reference evidence="10 11" key="1">
    <citation type="submission" date="2016-10" db="EMBL/GenBank/DDBJ databases">
        <authorList>
            <person name="de Groot N.N."/>
        </authorList>
    </citation>
    <scope>NUCLEOTIDE SEQUENCE [LARGE SCALE GENOMIC DNA]</scope>
    <source>
        <strain evidence="10 11">DSM 16213</strain>
    </source>
</reference>
<keyword evidence="2" id="KW-1003">Cell membrane</keyword>
<evidence type="ECO:0000256" key="5">
    <source>
        <dbReference type="ARBA" id="ARBA00022958"/>
    </source>
</evidence>
<keyword evidence="6 9" id="KW-1133">Transmembrane helix</keyword>
<dbReference type="EMBL" id="FOCI01000035">
    <property type="protein sequence ID" value="SEN77685.1"/>
    <property type="molecule type" value="Genomic_DNA"/>
</dbReference>
<evidence type="ECO:0000256" key="3">
    <source>
        <dbReference type="ARBA" id="ARBA00022538"/>
    </source>
</evidence>
<evidence type="ECO:0000256" key="6">
    <source>
        <dbReference type="ARBA" id="ARBA00022989"/>
    </source>
</evidence>
<dbReference type="Proteomes" id="UP000199585">
    <property type="component" value="Unassembled WGS sequence"/>
</dbReference>
<dbReference type="GO" id="GO:0008556">
    <property type="term" value="F:P-type potassium transmembrane transporter activity"/>
    <property type="evidence" value="ECO:0007669"/>
    <property type="project" value="InterPro"/>
</dbReference>
<dbReference type="STRING" id="245187.SAMN04488003_1356"/>
<evidence type="ECO:0000256" key="7">
    <source>
        <dbReference type="ARBA" id="ARBA00023065"/>
    </source>
</evidence>
<protein>
    <submittedName>
        <fullName evidence="10">Potassium-transporting ATPase A subunit</fullName>
    </submittedName>
</protein>
<dbReference type="InterPro" id="IPR004623">
    <property type="entry name" value="KdpA"/>
</dbReference>
<dbReference type="GO" id="GO:0005886">
    <property type="term" value="C:plasma membrane"/>
    <property type="evidence" value="ECO:0007669"/>
    <property type="project" value="TreeGrafter"/>
</dbReference>
<dbReference type="PANTHER" id="PTHR30607:SF2">
    <property type="entry name" value="POTASSIUM-TRANSPORTING ATPASE POTASSIUM-BINDING SUBUNIT"/>
    <property type="match status" value="1"/>
</dbReference>
<keyword evidence="5" id="KW-0630">Potassium</keyword>
<dbReference type="Pfam" id="PF03814">
    <property type="entry name" value="KdpA"/>
    <property type="match status" value="1"/>
</dbReference>
<proteinExistence type="predicted"/>
<gene>
    <name evidence="10" type="ORF">SAMN04488003_1356</name>
</gene>
<evidence type="ECO:0000256" key="2">
    <source>
        <dbReference type="ARBA" id="ARBA00022475"/>
    </source>
</evidence>
<keyword evidence="1" id="KW-0813">Transport</keyword>